<dbReference type="PRINTS" id="PR00111">
    <property type="entry name" value="ABHYDROLASE"/>
</dbReference>
<dbReference type="Proteomes" id="UP000672934">
    <property type="component" value="Unassembled WGS sequence"/>
</dbReference>
<dbReference type="InterPro" id="IPR029058">
    <property type="entry name" value="AB_hydrolase_fold"/>
</dbReference>
<gene>
    <name evidence="2" type="primary">rutD_3</name>
    <name evidence="2" type="ORF">LMG31506_03095</name>
</gene>
<dbReference type="InterPro" id="IPR050471">
    <property type="entry name" value="AB_hydrolase"/>
</dbReference>
<dbReference type="PRINTS" id="PR00038">
    <property type="entry name" value="HTHLUXR"/>
</dbReference>
<accession>A0A916IUL8</accession>
<organism evidence="2 3">
    <name type="scientific">Cupriavidus yeoncheonensis</name>
    <dbReference type="NCBI Taxonomy" id="1462994"/>
    <lineage>
        <taxon>Bacteria</taxon>
        <taxon>Pseudomonadati</taxon>
        <taxon>Pseudomonadota</taxon>
        <taxon>Betaproteobacteria</taxon>
        <taxon>Burkholderiales</taxon>
        <taxon>Burkholderiaceae</taxon>
        <taxon>Cupriavidus</taxon>
    </lineage>
</organism>
<dbReference type="Pfam" id="PF00196">
    <property type="entry name" value="GerE"/>
    <property type="match status" value="1"/>
</dbReference>
<dbReference type="GO" id="GO:0003677">
    <property type="term" value="F:DNA binding"/>
    <property type="evidence" value="ECO:0007669"/>
    <property type="project" value="InterPro"/>
</dbReference>
<feature type="domain" description="HTH luxR-type" evidence="1">
    <location>
        <begin position="289"/>
        <end position="354"/>
    </location>
</feature>
<name>A0A916IUL8_9BURK</name>
<dbReference type="EC" id="3.5.1.-" evidence="2"/>
<dbReference type="GO" id="GO:0016787">
    <property type="term" value="F:hydrolase activity"/>
    <property type="evidence" value="ECO:0007669"/>
    <property type="project" value="UniProtKB-KW"/>
</dbReference>
<dbReference type="PANTHER" id="PTHR43433">
    <property type="entry name" value="HYDROLASE, ALPHA/BETA FOLD FAMILY PROTEIN"/>
    <property type="match status" value="1"/>
</dbReference>
<dbReference type="Gene3D" id="3.40.50.1820">
    <property type="entry name" value="alpha/beta hydrolase"/>
    <property type="match status" value="1"/>
</dbReference>
<dbReference type="SUPFAM" id="SSF46894">
    <property type="entry name" value="C-terminal effector domain of the bipartite response regulators"/>
    <property type="match status" value="1"/>
</dbReference>
<dbReference type="InterPro" id="IPR016032">
    <property type="entry name" value="Sig_transdc_resp-reg_C-effctor"/>
</dbReference>
<dbReference type="SMART" id="SM00421">
    <property type="entry name" value="HTH_LUXR"/>
    <property type="match status" value="1"/>
</dbReference>
<evidence type="ECO:0000313" key="3">
    <source>
        <dbReference type="Proteomes" id="UP000672934"/>
    </source>
</evidence>
<dbReference type="InterPro" id="IPR000073">
    <property type="entry name" value="AB_hydrolase_1"/>
</dbReference>
<keyword evidence="3" id="KW-1185">Reference proteome</keyword>
<dbReference type="PROSITE" id="PS50043">
    <property type="entry name" value="HTH_LUXR_2"/>
    <property type="match status" value="1"/>
</dbReference>
<dbReference type="EMBL" id="CAJPUY010000010">
    <property type="protein sequence ID" value="CAG2144887.1"/>
    <property type="molecule type" value="Genomic_DNA"/>
</dbReference>
<dbReference type="InterPro" id="IPR036388">
    <property type="entry name" value="WH-like_DNA-bd_sf"/>
</dbReference>
<proteinExistence type="predicted"/>
<evidence type="ECO:0000313" key="2">
    <source>
        <dbReference type="EMBL" id="CAG2144887.1"/>
    </source>
</evidence>
<reference evidence="2" key="1">
    <citation type="submission" date="2021-03" db="EMBL/GenBank/DDBJ databases">
        <authorList>
            <person name="Peeters C."/>
        </authorList>
    </citation>
    <scope>NUCLEOTIDE SEQUENCE</scope>
    <source>
        <strain evidence="2">LMG 31506</strain>
    </source>
</reference>
<comment type="caution">
    <text evidence="2">The sequence shown here is derived from an EMBL/GenBank/DDBJ whole genome shotgun (WGS) entry which is preliminary data.</text>
</comment>
<dbReference type="GO" id="GO:0006355">
    <property type="term" value="P:regulation of DNA-templated transcription"/>
    <property type="evidence" value="ECO:0007669"/>
    <property type="project" value="InterPro"/>
</dbReference>
<dbReference type="Pfam" id="PF00561">
    <property type="entry name" value="Abhydrolase_1"/>
    <property type="match status" value="1"/>
</dbReference>
<dbReference type="AlphaFoldDB" id="A0A916IUL8"/>
<dbReference type="RefSeq" id="WP_211948046.1">
    <property type="nucleotide sequence ID" value="NZ_CAJPUY010000010.1"/>
</dbReference>
<protein>
    <submittedName>
        <fullName evidence="2">Aminoacrylate hydrolase RutD</fullName>
        <ecNumber evidence="2">3.5.1.-</ecNumber>
    </submittedName>
</protein>
<sequence length="366" mass="41004">MPMLKQQIRLCTSREGVRLAYAITGSGPPLVKAANWMSHLEFDVGSPVWSHMLAALSSDHTLIRYDERGCGLSDREVEDLSFEAWLRDLETIVDATGVDHFPLLGISQGASIAVAYAVAHPQRVSHLILHGGYARGRLKRDLHLNPHLRDEAELMNKLAELGWGQENPAFRQFFTTQFIPGGTAEQHRWFNELERVSTSPVNAARFMRVFNEIDVVALLPLVSCPTLVLHAVRDARVPFDEGRLIASAIPGARFVPLESGNHLLLETEREWQRWLDEIHNFLPAPVAVADPAFLALTRRERDIVELIAQGRDNAQIAARLDLSEKTVRNHITSIFSKLEVENRSQAIVLARKAGFDRADAEVPRTT</sequence>
<evidence type="ECO:0000259" key="1">
    <source>
        <dbReference type="PROSITE" id="PS50043"/>
    </source>
</evidence>
<dbReference type="PANTHER" id="PTHR43433:SF8">
    <property type="entry name" value="BIFUNCTIONAL LIPASE_ADENYLATE CYCLASE LIPJ"/>
    <property type="match status" value="1"/>
</dbReference>
<dbReference type="InterPro" id="IPR000792">
    <property type="entry name" value="Tscrpt_reg_LuxR_C"/>
</dbReference>
<dbReference type="PROSITE" id="PS00622">
    <property type="entry name" value="HTH_LUXR_1"/>
    <property type="match status" value="1"/>
</dbReference>
<dbReference type="CDD" id="cd06170">
    <property type="entry name" value="LuxR_C_like"/>
    <property type="match status" value="1"/>
</dbReference>
<keyword evidence="2" id="KW-0378">Hydrolase</keyword>
<dbReference type="Gene3D" id="1.10.10.10">
    <property type="entry name" value="Winged helix-like DNA-binding domain superfamily/Winged helix DNA-binding domain"/>
    <property type="match status" value="1"/>
</dbReference>
<dbReference type="SUPFAM" id="SSF53474">
    <property type="entry name" value="alpha/beta-Hydrolases"/>
    <property type="match status" value="1"/>
</dbReference>